<protein>
    <recommendedName>
        <fullName evidence="4">Secreted protein</fullName>
    </recommendedName>
</protein>
<evidence type="ECO:0008006" key="4">
    <source>
        <dbReference type="Google" id="ProtNLM"/>
    </source>
</evidence>
<keyword evidence="3" id="KW-1185">Reference proteome</keyword>
<accession>A0A9X2VHA2</accession>
<keyword evidence="1" id="KW-1133">Transmembrane helix</keyword>
<dbReference type="RefSeq" id="WP_259622100.1">
    <property type="nucleotide sequence ID" value="NZ_JANYMP010000002.1"/>
</dbReference>
<keyword evidence="1" id="KW-0812">Transmembrane</keyword>
<comment type="caution">
    <text evidence="2">The sequence shown here is derived from an EMBL/GenBank/DDBJ whole genome shotgun (WGS) entry which is preliminary data.</text>
</comment>
<keyword evidence="1" id="KW-0472">Membrane</keyword>
<dbReference type="Proteomes" id="UP001141259">
    <property type="component" value="Unassembled WGS sequence"/>
</dbReference>
<proteinExistence type="predicted"/>
<dbReference type="EMBL" id="JANYMP010000002">
    <property type="protein sequence ID" value="MCS7476616.1"/>
    <property type="molecule type" value="Genomic_DNA"/>
</dbReference>
<organism evidence="2 3">
    <name type="scientific">Umezawaea endophytica</name>
    <dbReference type="NCBI Taxonomy" id="1654476"/>
    <lineage>
        <taxon>Bacteria</taxon>
        <taxon>Bacillati</taxon>
        <taxon>Actinomycetota</taxon>
        <taxon>Actinomycetes</taxon>
        <taxon>Pseudonocardiales</taxon>
        <taxon>Pseudonocardiaceae</taxon>
        <taxon>Umezawaea</taxon>
    </lineage>
</organism>
<gene>
    <name evidence="2" type="ORF">NZH93_07110</name>
</gene>
<evidence type="ECO:0000313" key="2">
    <source>
        <dbReference type="EMBL" id="MCS7476616.1"/>
    </source>
</evidence>
<evidence type="ECO:0000256" key="1">
    <source>
        <dbReference type="SAM" id="Phobius"/>
    </source>
</evidence>
<name>A0A9X2VHA2_9PSEU</name>
<reference evidence="2" key="1">
    <citation type="submission" date="2022-08" db="EMBL/GenBank/DDBJ databases">
        <authorList>
            <person name="Tistechok S."/>
            <person name="Samborskyy M."/>
            <person name="Roman I."/>
        </authorList>
    </citation>
    <scope>NUCLEOTIDE SEQUENCE</scope>
    <source>
        <strain evidence="2">DSM 103496</strain>
    </source>
</reference>
<dbReference type="AlphaFoldDB" id="A0A9X2VHA2"/>
<sequence>MSTGAIIGIVVVLVVLAVIAVLLNKYLQRKRLQDRFGPEYDRAVQGNENRTAAERELVERQKKHAELELRELSPQSRESYGRHWTRIQEQFVDAPAGAVAEADVLVTDLMSERGYPTGSYEKQAELLSVEHSRTLEHYRSAHEISQRDQSGDATTEDLRNAMVHYRTLFQDLLGSTDDRAHDDRAHKA</sequence>
<evidence type="ECO:0000313" key="3">
    <source>
        <dbReference type="Proteomes" id="UP001141259"/>
    </source>
</evidence>
<feature type="transmembrane region" description="Helical" evidence="1">
    <location>
        <begin position="6"/>
        <end position="27"/>
    </location>
</feature>